<protein>
    <submittedName>
        <fullName evidence="1">Uncharacterized protein</fullName>
    </submittedName>
</protein>
<reference evidence="1 2" key="1">
    <citation type="journal article" date="2022" name="bioRxiv">
        <title>Genomics of Preaxostyla Flagellates Illuminates Evolutionary Transitions and the Path Towards Mitochondrial Loss.</title>
        <authorList>
            <person name="Novak L.V.F."/>
            <person name="Treitli S.C."/>
            <person name="Pyrih J."/>
            <person name="Halakuc P."/>
            <person name="Pipaliya S.V."/>
            <person name="Vacek V."/>
            <person name="Brzon O."/>
            <person name="Soukal P."/>
            <person name="Eme L."/>
            <person name="Dacks J.B."/>
            <person name="Karnkowska A."/>
            <person name="Elias M."/>
            <person name="Hampl V."/>
        </authorList>
    </citation>
    <scope>NUCLEOTIDE SEQUENCE [LARGE SCALE GENOMIC DNA]</scope>
    <source>
        <strain evidence="1">NAU3</strain>
        <tissue evidence="1">Gut</tissue>
    </source>
</reference>
<sequence length="100" mass="11379">MFGGIAVRHTLISAAMHRSLKDLHRHQLHHTPPQHITQHCPEDIQKKLDETGLKPPLVITLNRLPPSISDSQRFPVLLEHRQTSLLLPLCLRFVGSDHPI</sequence>
<evidence type="ECO:0000313" key="1">
    <source>
        <dbReference type="EMBL" id="KAK2945974.1"/>
    </source>
</evidence>
<evidence type="ECO:0000313" key="2">
    <source>
        <dbReference type="Proteomes" id="UP001281761"/>
    </source>
</evidence>
<accession>A0ABQ9X2G9</accession>
<dbReference type="Proteomes" id="UP001281761">
    <property type="component" value="Unassembled WGS sequence"/>
</dbReference>
<gene>
    <name evidence="1" type="ORF">BLNAU_19118</name>
</gene>
<organism evidence="1 2">
    <name type="scientific">Blattamonas nauphoetae</name>
    <dbReference type="NCBI Taxonomy" id="2049346"/>
    <lineage>
        <taxon>Eukaryota</taxon>
        <taxon>Metamonada</taxon>
        <taxon>Preaxostyla</taxon>
        <taxon>Oxymonadida</taxon>
        <taxon>Blattamonas</taxon>
    </lineage>
</organism>
<proteinExistence type="predicted"/>
<name>A0ABQ9X2G9_9EUKA</name>
<keyword evidence="2" id="KW-1185">Reference proteome</keyword>
<dbReference type="EMBL" id="JARBJD010000242">
    <property type="protein sequence ID" value="KAK2945974.1"/>
    <property type="molecule type" value="Genomic_DNA"/>
</dbReference>
<comment type="caution">
    <text evidence="1">The sequence shown here is derived from an EMBL/GenBank/DDBJ whole genome shotgun (WGS) entry which is preliminary data.</text>
</comment>